<dbReference type="EMBL" id="JAFCMP010000179">
    <property type="protein sequence ID" value="KAG5183990.1"/>
    <property type="molecule type" value="Genomic_DNA"/>
</dbReference>
<evidence type="ECO:0000313" key="1">
    <source>
        <dbReference type="EMBL" id="KAG5183990.1"/>
    </source>
</evidence>
<keyword evidence="2" id="KW-1185">Reference proteome</keyword>
<sequence length="709" mass="78711">MTTLSKPVTEEGAGDKRLFTYAMSETVLKKQKRCIRGAEEDVTIYLSAPVADVQLINFALYPGPRAQTETARTEKEMRKLLNAGMEMAWVDLCCISANVRNDIIDQGVIASWVVDDEIINDFYHRFSLQLAVAASIPCVYIAGRTCQAAFERMITLGFISRMEELSSLGVTLCEAGDCRFAAIEGRPHPSHHLVTGREVSVTGIFKETIAMINGVVSCCASGDLSPGNTSRCLITAMGIDEEELAVRMRGREYLTNLLYSSSSGRFPLRDLHLRNVKAHLPEVRATLSKWAGMGLKPLMSILRSANIYLDLPTYDSTLDVWFKRLGAARFVTFMCNCIAARLLDPLFAASLDIWFERLGAARFVTFMCNGIAARLLDPLFAACLEIWFERLGAARLVTFMCDSIAARVLDPLFAASLDIWFERLGAARFVTFMCGGVAARLLDPLFAASLEIWFERLGAARFVTFMCGGVAARVLDPLFTASLDIWFERLGAARFVTFMCGGVATRLLDPLFAASLEIWFERLGAARFVTFMCGGVAARVLDPLFTASLDIWFERLGAARFVTFMCDGIAARLLDPLFAVCLEIWFERLGAERFVTFMCGGIAARLLDPLFAASLEIWFERLGAARFVTFMCDSIAARLLDPAFQDITSIWFNALGAHNFSRIFGIGAFTKRIVHASFERRAVKLLHTLGGDAMYTFLRANNGRKMDNI</sequence>
<gene>
    <name evidence="1" type="ORF">JKP88DRAFT_315613</name>
</gene>
<protein>
    <submittedName>
        <fullName evidence="1">Uncharacterized protein</fullName>
    </submittedName>
</protein>
<reference evidence="1" key="1">
    <citation type="submission" date="2021-02" db="EMBL/GenBank/DDBJ databases">
        <title>First Annotated Genome of the Yellow-green Alga Tribonema minus.</title>
        <authorList>
            <person name="Mahan K.M."/>
        </authorList>
    </citation>
    <scope>NUCLEOTIDE SEQUENCE</scope>
    <source>
        <strain evidence="1">UTEX B ZZ1240</strain>
    </source>
</reference>
<accession>A0A835YZ04</accession>
<dbReference type="Proteomes" id="UP000664859">
    <property type="component" value="Unassembled WGS sequence"/>
</dbReference>
<name>A0A835YZ04_9STRA</name>
<dbReference type="AlphaFoldDB" id="A0A835YZ04"/>
<comment type="caution">
    <text evidence="1">The sequence shown here is derived from an EMBL/GenBank/DDBJ whole genome shotgun (WGS) entry which is preliminary data.</text>
</comment>
<organism evidence="1 2">
    <name type="scientific">Tribonema minus</name>
    <dbReference type="NCBI Taxonomy" id="303371"/>
    <lineage>
        <taxon>Eukaryota</taxon>
        <taxon>Sar</taxon>
        <taxon>Stramenopiles</taxon>
        <taxon>Ochrophyta</taxon>
        <taxon>PX clade</taxon>
        <taxon>Xanthophyceae</taxon>
        <taxon>Tribonematales</taxon>
        <taxon>Tribonemataceae</taxon>
        <taxon>Tribonema</taxon>
    </lineage>
</organism>
<proteinExistence type="predicted"/>
<dbReference type="OrthoDB" id="10617026at2759"/>
<evidence type="ECO:0000313" key="2">
    <source>
        <dbReference type="Proteomes" id="UP000664859"/>
    </source>
</evidence>